<organism evidence="1 2">
    <name type="scientific">Fistulifera solaris</name>
    <name type="common">Oleaginous diatom</name>
    <dbReference type="NCBI Taxonomy" id="1519565"/>
    <lineage>
        <taxon>Eukaryota</taxon>
        <taxon>Sar</taxon>
        <taxon>Stramenopiles</taxon>
        <taxon>Ochrophyta</taxon>
        <taxon>Bacillariophyta</taxon>
        <taxon>Bacillariophyceae</taxon>
        <taxon>Bacillariophycidae</taxon>
        <taxon>Naviculales</taxon>
        <taxon>Naviculaceae</taxon>
        <taxon>Fistulifera</taxon>
    </lineage>
</organism>
<reference evidence="1 2" key="1">
    <citation type="journal article" date="2015" name="Plant Cell">
        <title>Oil accumulation by the oleaginous diatom Fistulifera solaris as revealed by the genome and transcriptome.</title>
        <authorList>
            <person name="Tanaka T."/>
            <person name="Maeda Y."/>
            <person name="Veluchamy A."/>
            <person name="Tanaka M."/>
            <person name="Abida H."/>
            <person name="Marechal E."/>
            <person name="Bowler C."/>
            <person name="Muto M."/>
            <person name="Sunaga Y."/>
            <person name="Tanaka M."/>
            <person name="Yoshino T."/>
            <person name="Taniguchi T."/>
            <person name="Fukuda Y."/>
            <person name="Nemoto M."/>
            <person name="Matsumoto M."/>
            <person name="Wong P.S."/>
            <person name="Aburatani S."/>
            <person name="Fujibuchi W."/>
        </authorList>
    </citation>
    <scope>NUCLEOTIDE SEQUENCE [LARGE SCALE GENOMIC DNA]</scope>
    <source>
        <strain evidence="1 2">JPCC DA0580</strain>
    </source>
</reference>
<dbReference type="InParanoid" id="A0A1Z5K2E2"/>
<evidence type="ECO:0000313" key="2">
    <source>
        <dbReference type="Proteomes" id="UP000198406"/>
    </source>
</evidence>
<comment type="caution">
    <text evidence="1">The sequence shown here is derived from an EMBL/GenBank/DDBJ whole genome shotgun (WGS) entry which is preliminary data.</text>
</comment>
<sequence>MDRKRQRRGDLNTSAMTAPSATLSYSSFASNKDTESIVVSSLRNNSFLEGDWWVNSSCCENVESTCESCKEHSLQSKNPASFRNCGLELWNTSRLAWRQSLSGEATKTTHSQPLRRRDREQVQVLLRTRTGPHPLPQVIALSEMVQMYNFMWNEDDSDA</sequence>
<protein>
    <submittedName>
        <fullName evidence="1">Uncharacterized protein</fullName>
    </submittedName>
</protein>
<keyword evidence="2" id="KW-1185">Reference proteome</keyword>
<proteinExistence type="predicted"/>
<accession>A0A1Z5K2E2</accession>
<evidence type="ECO:0000313" key="1">
    <source>
        <dbReference type="EMBL" id="GAX20296.1"/>
    </source>
</evidence>
<dbReference type="Proteomes" id="UP000198406">
    <property type="component" value="Unassembled WGS sequence"/>
</dbReference>
<gene>
    <name evidence="1" type="ORF">FisN_9Hh001</name>
</gene>
<dbReference type="AlphaFoldDB" id="A0A1Z5K2E2"/>
<dbReference type="OrthoDB" id="55469at2759"/>
<dbReference type="EMBL" id="BDSP01000147">
    <property type="protein sequence ID" value="GAX20296.1"/>
    <property type="molecule type" value="Genomic_DNA"/>
</dbReference>
<name>A0A1Z5K2E2_FISSO</name>